<dbReference type="RefSeq" id="WP_161095669.1">
    <property type="nucleotide sequence ID" value="NZ_WWCW01000008.1"/>
</dbReference>
<gene>
    <name evidence="1" type="ORF">GTP91_04305</name>
</gene>
<name>A0A845FXV5_9BURK</name>
<protein>
    <submittedName>
        <fullName evidence="1">BrnT family toxin</fullName>
    </submittedName>
</protein>
<dbReference type="EMBL" id="WWCW01000008">
    <property type="protein sequence ID" value="MYM86401.1"/>
    <property type="molecule type" value="Genomic_DNA"/>
</dbReference>
<dbReference type="AlphaFoldDB" id="A0A845FXV5"/>
<comment type="caution">
    <text evidence="1">The sequence shown here is derived from an EMBL/GenBank/DDBJ whole genome shotgun (WGS) entry which is preliminary data.</text>
</comment>
<dbReference type="InterPro" id="IPR007460">
    <property type="entry name" value="BrnT_toxin"/>
</dbReference>
<proteinExistence type="predicted"/>
<dbReference type="Pfam" id="PF04365">
    <property type="entry name" value="BrnT_toxin"/>
    <property type="match status" value="1"/>
</dbReference>
<evidence type="ECO:0000313" key="1">
    <source>
        <dbReference type="EMBL" id="MYM86401.1"/>
    </source>
</evidence>
<evidence type="ECO:0000313" key="2">
    <source>
        <dbReference type="Proteomes" id="UP000470302"/>
    </source>
</evidence>
<organism evidence="1 2">
    <name type="scientific">Duganella vulcania</name>
    <dbReference type="NCBI Taxonomy" id="2692166"/>
    <lineage>
        <taxon>Bacteria</taxon>
        <taxon>Pseudomonadati</taxon>
        <taxon>Pseudomonadota</taxon>
        <taxon>Betaproteobacteria</taxon>
        <taxon>Burkholderiales</taxon>
        <taxon>Oxalobacteraceae</taxon>
        <taxon>Telluria group</taxon>
        <taxon>Duganella</taxon>
    </lineage>
</organism>
<accession>A0A845FXV5</accession>
<sequence>MTRYTWDEAKRLSNLRKHGLDFADAAAVVEGASATKEDTRFNYSERRFNTLGYLHGKSVVVTYTEEDDVIRIISFRKAGKRESLRLLGEAR</sequence>
<dbReference type="Proteomes" id="UP000470302">
    <property type="component" value="Unassembled WGS sequence"/>
</dbReference>
<dbReference type="InterPro" id="IPR038573">
    <property type="entry name" value="BrnT_sf"/>
</dbReference>
<dbReference type="Gene3D" id="3.10.450.530">
    <property type="entry name" value="Ribonuclease toxin, BrnT, of type II toxin-antitoxin system"/>
    <property type="match status" value="1"/>
</dbReference>
<reference evidence="1 2" key="1">
    <citation type="submission" date="2020-01" db="EMBL/GenBank/DDBJ databases">
        <title>Novel species isolated from a subtropical stream in China.</title>
        <authorList>
            <person name="Lu H."/>
        </authorList>
    </citation>
    <scope>NUCLEOTIDE SEQUENCE [LARGE SCALE GENOMIC DNA]</scope>
    <source>
        <strain evidence="1 2">FT82W</strain>
    </source>
</reference>